<proteinExistence type="predicted"/>
<protein>
    <submittedName>
        <fullName evidence="2">Uncharacterized protein</fullName>
    </submittedName>
</protein>
<organism evidence="2 3">
    <name type="scientific">Kuraishia capsulata CBS 1993</name>
    <dbReference type="NCBI Taxonomy" id="1382522"/>
    <lineage>
        <taxon>Eukaryota</taxon>
        <taxon>Fungi</taxon>
        <taxon>Dikarya</taxon>
        <taxon>Ascomycota</taxon>
        <taxon>Saccharomycotina</taxon>
        <taxon>Pichiomycetes</taxon>
        <taxon>Pichiales</taxon>
        <taxon>Pichiaceae</taxon>
        <taxon>Kuraishia</taxon>
    </lineage>
</organism>
<evidence type="ECO:0000256" key="1">
    <source>
        <dbReference type="SAM" id="MobiDB-lite"/>
    </source>
</evidence>
<evidence type="ECO:0000313" key="3">
    <source>
        <dbReference type="Proteomes" id="UP000019384"/>
    </source>
</evidence>
<feature type="compositionally biased region" description="Basic and acidic residues" evidence="1">
    <location>
        <begin position="34"/>
        <end position="46"/>
    </location>
</feature>
<dbReference type="GeneID" id="34517747"/>
<dbReference type="HOGENOM" id="CLU_2671419_0_0_1"/>
<dbReference type="EMBL" id="HG793125">
    <property type="protein sequence ID" value="CDK24342.1"/>
    <property type="molecule type" value="Genomic_DNA"/>
</dbReference>
<accession>W6MIX1</accession>
<keyword evidence="3" id="KW-1185">Reference proteome</keyword>
<feature type="region of interest" description="Disordered" evidence="1">
    <location>
        <begin position="1"/>
        <end position="49"/>
    </location>
</feature>
<gene>
    <name evidence="2" type="ORF">KUCA_T00000303001</name>
</gene>
<dbReference type="RefSeq" id="XP_022456359.1">
    <property type="nucleotide sequence ID" value="XM_022604831.1"/>
</dbReference>
<reference evidence="2" key="2">
    <citation type="submission" date="2014-02" db="EMBL/GenBank/DDBJ databases">
        <title>Complete DNA sequence of /Kuraishia capsulata/ illustrates novel genomic features among budding yeasts (/Saccharomycotina/).</title>
        <authorList>
            <person name="Morales L."/>
            <person name="Noel B."/>
            <person name="Porcel B."/>
            <person name="Marcet-Houben M."/>
            <person name="Hullo M-F."/>
            <person name="Sacerdot C."/>
            <person name="Tekaia F."/>
            <person name="Leh-Louis V."/>
            <person name="Despons L."/>
            <person name="Khanna V."/>
            <person name="Aury J-M."/>
            <person name="Barbe V."/>
            <person name="Couloux A."/>
            <person name="Labadie K."/>
            <person name="Pelletier E."/>
            <person name="Souciet J-L."/>
            <person name="Boekhout T."/>
            <person name="Gabaldon T."/>
            <person name="Wincker P."/>
            <person name="Dujon B."/>
        </authorList>
    </citation>
    <scope>NUCLEOTIDE SEQUENCE</scope>
    <source>
        <strain evidence="2">CBS 1993</strain>
    </source>
</reference>
<name>W6MIX1_9ASCO</name>
<evidence type="ECO:0000313" key="2">
    <source>
        <dbReference type="EMBL" id="CDK24342.1"/>
    </source>
</evidence>
<dbReference type="Proteomes" id="UP000019384">
    <property type="component" value="Unassembled WGS sequence"/>
</dbReference>
<sequence length="75" mass="8821">MVGPEVPDDIKQIRRVRRETSAPSNVDKISLVEQHQRDNQSNKKDILYNSQHGLNSEIRQEMMKRLSKLDSKFEQ</sequence>
<reference evidence="2" key="1">
    <citation type="submission" date="2013-12" db="EMBL/GenBank/DDBJ databases">
        <authorList>
            <person name="Genoscope - CEA"/>
        </authorList>
    </citation>
    <scope>NUCLEOTIDE SEQUENCE</scope>
    <source>
        <strain evidence="2">CBS 1993</strain>
    </source>
</reference>
<dbReference type="AlphaFoldDB" id="W6MIX1"/>